<dbReference type="GO" id="GO:0000902">
    <property type="term" value="P:cell morphogenesis"/>
    <property type="evidence" value="ECO:0007669"/>
    <property type="project" value="TreeGrafter"/>
</dbReference>
<keyword evidence="8" id="KW-1185">Reference proteome</keyword>
<dbReference type="GO" id="GO:0034332">
    <property type="term" value="P:adherens junction organization"/>
    <property type="evidence" value="ECO:0007669"/>
    <property type="project" value="TreeGrafter"/>
</dbReference>
<protein>
    <recommendedName>
        <fullName evidence="6">Cadherin domain-containing protein</fullName>
    </recommendedName>
</protein>
<dbReference type="GO" id="GO:0008013">
    <property type="term" value="F:beta-catenin binding"/>
    <property type="evidence" value="ECO:0007669"/>
    <property type="project" value="TreeGrafter"/>
</dbReference>
<dbReference type="InterPro" id="IPR020894">
    <property type="entry name" value="Cadherin_CS"/>
</dbReference>
<dbReference type="Proteomes" id="UP001356427">
    <property type="component" value="Unassembled WGS sequence"/>
</dbReference>
<evidence type="ECO:0000313" key="7">
    <source>
        <dbReference type="EMBL" id="KAK6314388.1"/>
    </source>
</evidence>
<evidence type="ECO:0000256" key="5">
    <source>
        <dbReference type="PROSITE-ProRule" id="PRU00043"/>
    </source>
</evidence>
<comment type="caution">
    <text evidence="7">The sequence shown here is derived from an EMBL/GenBank/DDBJ whole genome shotgun (WGS) entry which is preliminary data.</text>
</comment>
<dbReference type="GO" id="GO:0016342">
    <property type="term" value="C:catenin complex"/>
    <property type="evidence" value="ECO:0007669"/>
    <property type="project" value="TreeGrafter"/>
</dbReference>
<evidence type="ECO:0000256" key="3">
    <source>
        <dbReference type="ARBA" id="ARBA00022837"/>
    </source>
</evidence>
<feature type="domain" description="Cadherin" evidence="6">
    <location>
        <begin position="6"/>
        <end position="77"/>
    </location>
</feature>
<dbReference type="InterPro" id="IPR002126">
    <property type="entry name" value="Cadherin-like_dom"/>
</dbReference>
<dbReference type="GO" id="GO:0016477">
    <property type="term" value="P:cell migration"/>
    <property type="evidence" value="ECO:0007669"/>
    <property type="project" value="TreeGrafter"/>
</dbReference>
<evidence type="ECO:0000259" key="6">
    <source>
        <dbReference type="PROSITE" id="PS50268"/>
    </source>
</evidence>
<dbReference type="InterPro" id="IPR039808">
    <property type="entry name" value="Cadherin"/>
</dbReference>
<dbReference type="CDD" id="cd11304">
    <property type="entry name" value="Cadherin_repeat"/>
    <property type="match status" value="1"/>
</dbReference>
<comment type="subcellular location">
    <subcellularLocation>
        <location evidence="1">Membrane</location>
    </subcellularLocation>
</comment>
<dbReference type="PROSITE" id="PS00232">
    <property type="entry name" value="CADHERIN_1"/>
    <property type="match status" value="1"/>
</dbReference>
<name>A0AAN8QXM7_9TELE</name>
<dbReference type="GO" id="GO:0016339">
    <property type="term" value="P:calcium-dependent cell-cell adhesion via plasma membrane cell adhesion molecules"/>
    <property type="evidence" value="ECO:0007669"/>
    <property type="project" value="TreeGrafter"/>
</dbReference>
<dbReference type="Gene3D" id="2.60.40.60">
    <property type="entry name" value="Cadherins"/>
    <property type="match status" value="2"/>
</dbReference>
<dbReference type="SUPFAM" id="SSF49313">
    <property type="entry name" value="Cadherin-like"/>
    <property type="match status" value="2"/>
</dbReference>
<sequence length="183" mass="20878">MFALGYHIDRDPVKWLDINNETGIIQIKHPLDGESPFVEDGKYRVLILAVNNDEIPATGTGTILIELVDVNDNAPTIDESLLKLCDQDPRLVRLAVTDRDGPGFAEPFRVEPLEGYSFCKYWYAQMDKTGTVVELTFKAMKEQKNFYIDLRITDDGGLYQDHVIHVTMNEDSCMTWEDFCVKP</sequence>
<dbReference type="PRINTS" id="PR00205">
    <property type="entry name" value="CADHERIN"/>
</dbReference>
<dbReference type="PANTHER" id="PTHR24027">
    <property type="entry name" value="CADHERIN-23"/>
    <property type="match status" value="1"/>
</dbReference>
<dbReference type="GO" id="GO:0005737">
    <property type="term" value="C:cytoplasm"/>
    <property type="evidence" value="ECO:0007669"/>
    <property type="project" value="TreeGrafter"/>
</dbReference>
<dbReference type="InterPro" id="IPR015919">
    <property type="entry name" value="Cadherin-like_sf"/>
</dbReference>
<dbReference type="GO" id="GO:0044331">
    <property type="term" value="P:cell-cell adhesion mediated by cadherin"/>
    <property type="evidence" value="ECO:0007669"/>
    <property type="project" value="TreeGrafter"/>
</dbReference>
<dbReference type="PANTHER" id="PTHR24027:SF319">
    <property type="entry name" value="CADHERIN-1"/>
    <property type="match status" value="1"/>
</dbReference>
<dbReference type="GO" id="GO:0005912">
    <property type="term" value="C:adherens junction"/>
    <property type="evidence" value="ECO:0007669"/>
    <property type="project" value="TreeGrafter"/>
</dbReference>
<evidence type="ECO:0000256" key="2">
    <source>
        <dbReference type="ARBA" id="ARBA00022737"/>
    </source>
</evidence>
<reference evidence="7 8" key="1">
    <citation type="submission" date="2021-04" db="EMBL/GenBank/DDBJ databases">
        <authorList>
            <person name="De Guttry C."/>
            <person name="Zahm M."/>
            <person name="Klopp C."/>
            <person name="Cabau C."/>
            <person name="Louis A."/>
            <person name="Berthelot C."/>
            <person name="Parey E."/>
            <person name="Roest Crollius H."/>
            <person name="Montfort J."/>
            <person name="Robinson-Rechavi M."/>
            <person name="Bucao C."/>
            <person name="Bouchez O."/>
            <person name="Gislard M."/>
            <person name="Lluch J."/>
            <person name="Milhes M."/>
            <person name="Lampietro C."/>
            <person name="Lopez Roques C."/>
            <person name="Donnadieu C."/>
            <person name="Braasch I."/>
            <person name="Desvignes T."/>
            <person name="Postlethwait J."/>
            <person name="Bobe J."/>
            <person name="Wedekind C."/>
            <person name="Guiguen Y."/>
        </authorList>
    </citation>
    <scope>NUCLEOTIDE SEQUENCE [LARGE SCALE GENOMIC DNA]</scope>
    <source>
        <strain evidence="7">Cs_M1</strain>
        <tissue evidence="7">Blood</tissue>
    </source>
</reference>
<dbReference type="AlphaFoldDB" id="A0AAN8QXM7"/>
<dbReference type="GO" id="GO:0007043">
    <property type="term" value="P:cell-cell junction assembly"/>
    <property type="evidence" value="ECO:0007669"/>
    <property type="project" value="TreeGrafter"/>
</dbReference>
<gene>
    <name evidence="7" type="ORF">J4Q44_G00158470</name>
</gene>
<dbReference type="SMART" id="SM00112">
    <property type="entry name" value="CA"/>
    <property type="match status" value="1"/>
</dbReference>
<evidence type="ECO:0000256" key="4">
    <source>
        <dbReference type="ARBA" id="ARBA00023136"/>
    </source>
</evidence>
<evidence type="ECO:0000313" key="8">
    <source>
        <dbReference type="Proteomes" id="UP001356427"/>
    </source>
</evidence>
<keyword evidence="4" id="KW-0472">Membrane</keyword>
<dbReference type="EMBL" id="JAGTTL010000013">
    <property type="protein sequence ID" value="KAK6314388.1"/>
    <property type="molecule type" value="Genomic_DNA"/>
</dbReference>
<dbReference type="PROSITE" id="PS50268">
    <property type="entry name" value="CADHERIN_2"/>
    <property type="match status" value="1"/>
</dbReference>
<evidence type="ECO:0000256" key="1">
    <source>
        <dbReference type="ARBA" id="ARBA00004370"/>
    </source>
</evidence>
<keyword evidence="3 5" id="KW-0106">Calcium</keyword>
<proteinExistence type="predicted"/>
<keyword evidence="2" id="KW-0677">Repeat</keyword>
<accession>A0AAN8QXM7</accession>
<dbReference type="GO" id="GO:0045296">
    <property type="term" value="F:cadherin binding"/>
    <property type="evidence" value="ECO:0007669"/>
    <property type="project" value="TreeGrafter"/>
</dbReference>
<dbReference type="GO" id="GO:0007156">
    <property type="term" value="P:homophilic cell adhesion via plasma membrane adhesion molecules"/>
    <property type="evidence" value="ECO:0007669"/>
    <property type="project" value="InterPro"/>
</dbReference>
<dbReference type="GO" id="GO:0005509">
    <property type="term" value="F:calcium ion binding"/>
    <property type="evidence" value="ECO:0007669"/>
    <property type="project" value="UniProtKB-UniRule"/>
</dbReference>
<organism evidence="7 8">
    <name type="scientific">Coregonus suidteri</name>
    <dbReference type="NCBI Taxonomy" id="861788"/>
    <lineage>
        <taxon>Eukaryota</taxon>
        <taxon>Metazoa</taxon>
        <taxon>Chordata</taxon>
        <taxon>Craniata</taxon>
        <taxon>Vertebrata</taxon>
        <taxon>Euteleostomi</taxon>
        <taxon>Actinopterygii</taxon>
        <taxon>Neopterygii</taxon>
        <taxon>Teleostei</taxon>
        <taxon>Protacanthopterygii</taxon>
        <taxon>Salmoniformes</taxon>
        <taxon>Salmonidae</taxon>
        <taxon>Coregoninae</taxon>
        <taxon>Coregonus</taxon>
    </lineage>
</organism>